<dbReference type="VEuPathDB" id="FungiDB:PMAA_064960"/>
<proteinExistence type="predicted"/>
<accession>B6QB44</accession>
<dbReference type="HOGENOM" id="CLU_072358_2_0_1"/>
<organism evidence="2 3">
    <name type="scientific">Talaromyces marneffei (strain ATCC 18224 / CBS 334.59 / QM 7333)</name>
    <name type="common">Penicillium marneffei</name>
    <dbReference type="NCBI Taxonomy" id="441960"/>
    <lineage>
        <taxon>Eukaryota</taxon>
        <taxon>Fungi</taxon>
        <taxon>Dikarya</taxon>
        <taxon>Ascomycota</taxon>
        <taxon>Pezizomycotina</taxon>
        <taxon>Eurotiomycetes</taxon>
        <taxon>Eurotiomycetidae</taxon>
        <taxon>Eurotiales</taxon>
        <taxon>Trichocomaceae</taxon>
        <taxon>Talaromyces</taxon>
        <taxon>Talaromyces sect. Talaromyces</taxon>
    </lineage>
</organism>
<dbReference type="Proteomes" id="UP000001294">
    <property type="component" value="Unassembled WGS sequence"/>
</dbReference>
<feature type="region of interest" description="Disordered" evidence="1">
    <location>
        <begin position="1"/>
        <end position="27"/>
    </location>
</feature>
<evidence type="ECO:0000256" key="1">
    <source>
        <dbReference type="SAM" id="MobiDB-lite"/>
    </source>
</evidence>
<name>B6QB44_TALMQ</name>
<dbReference type="EMBL" id="DS995900">
    <property type="protein sequence ID" value="EEA25385.1"/>
    <property type="molecule type" value="Genomic_DNA"/>
</dbReference>
<sequence length="289" mass="31815">MESIAEDLNIPLLPSGGDSDAIPRTEDPKFRKTPYQAEHGDSLLARANIVGITHGTMNPGGDPATLIVFEFRFLSMNSKRRYTDCHITIAFEDSDGDVNFCPEVYRVSPDGLFGILPTQRSREVTFGGNAGFLFGPSVGPSANAGFLWELKQTETIIDSARLSGTRKELGDSDKDDAVVWAMQENSRTKSGVPTFLRTAVLLRREADVPFNVSIKVRANVDFSLADAAADLRSLFGKKRVERVRPVQIDASVDLAQLKVSTLDPKKADFTKLDELDLEQMADVTMITMR</sequence>
<evidence type="ECO:0000313" key="2">
    <source>
        <dbReference type="EMBL" id="EEA25385.1"/>
    </source>
</evidence>
<gene>
    <name evidence="2" type="ORF">PMAA_064960</name>
</gene>
<evidence type="ECO:0000313" key="3">
    <source>
        <dbReference type="Proteomes" id="UP000001294"/>
    </source>
</evidence>
<reference evidence="3" key="1">
    <citation type="journal article" date="2015" name="Genome Announc.">
        <title>Genome sequence of the AIDS-associated pathogen Penicillium marneffei (ATCC18224) and its near taxonomic relative Talaromyces stipitatus (ATCC10500).</title>
        <authorList>
            <person name="Nierman W.C."/>
            <person name="Fedorova-Abrams N.D."/>
            <person name="Andrianopoulos A."/>
        </authorList>
    </citation>
    <scope>NUCLEOTIDE SEQUENCE [LARGE SCALE GENOMIC DNA]</scope>
    <source>
        <strain evidence="3">ATCC 18224 / CBS 334.59 / QM 7333</strain>
    </source>
</reference>
<keyword evidence="3" id="KW-1185">Reference proteome</keyword>
<protein>
    <submittedName>
        <fullName evidence="2">Uncharacterized protein</fullName>
    </submittedName>
</protein>
<dbReference type="PhylomeDB" id="B6QB44"/>
<dbReference type="AlphaFoldDB" id="B6QB44"/>